<dbReference type="RefSeq" id="WP_062395292.1">
    <property type="nucleotide sequence ID" value="NZ_CP011853.1"/>
</dbReference>
<protein>
    <submittedName>
        <fullName evidence="2">Heat shock protein HslJ</fullName>
    </submittedName>
</protein>
<dbReference type="PANTHER" id="PTHR35535:SF2">
    <property type="entry name" value="DUF306 DOMAIN-CONTAINING PROTEIN"/>
    <property type="match status" value="1"/>
</dbReference>
<dbReference type="KEGG" id="goq:ACH46_11390"/>
<dbReference type="EMBL" id="CP011853">
    <property type="protein sequence ID" value="ALG86812.1"/>
    <property type="molecule type" value="Genomic_DNA"/>
</dbReference>
<evidence type="ECO:0000313" key="2">
    <source>
        <dbReference type="EMBL" id="ALG86812.1"/>
    </source>
</evidence>
<reference evidence="2 3" key="2">
    <citation type="journal article" date="2017" name="Int. J. Syst. Evol. Microbiol.">
        <title>Gordonia phthalatica sp. nov., a di-n-butyl phthalate-degrading bacterium isolated from activated sludge.</title>
        <authorList>
            <person name="Jin D."/>
            <person name="Kong X."/>
            <person name="Jia M."/>
            <person name="Yu X."/>
            <person name="Wang X."/>
            <person name="Zhuang X."/>
            <person name="Deng Y."/>
            <person name="Bai Z."/>
        </authorList>
    </citation>
    <scope>NUCLEOTIDE SEQUENCE [LARGE SCALE GENOMIC DNA]</scope>
    <source>
        <strain evidence="2 3">QH-11</strain>
    </source>
</reference>
<sequence>MSLRHRDRPDALRRRRSRARSTIVGLTAAVVAASTVVAGCSDADPAASSDPADLVGNTYLSTEVTGPAIPGGGPLVLGFTKGSLSANAGCNGHGGSVAFDGGTMTAGRLMGTMMACPPPRDGTDRWVSDLFAAPLTWQLTGTELVLSRGDQKVVLQERTNRPVVGTRWQVTSLVKHDAVSSSVILEQRKPFFRIDADGKLTGNDGCNAMTGSAKVDGTTVEFSPIATTRKACDPETAEIERAVLAALNGKTTVKVDGDDMSLTNAADGNVGLRLTAVGD</sequence>
<dbReference type="PATRIC" id="fig|1136941.3.peg.2323"/>
<evidence type="ECO:0000259" key="1">
    <source>
        <dbReference type="Pfam" id="PF03724"/>
    </source>
</evidence>
<keyword evidence="3" id="KW-1185">Reference proteome</keyword>
<reference evidence="3" key="1">
    <citation type="submission" date="2015-06" db="EMBL/GenBank/DDBJ databases">
        <title>Complete genome sequence and metabolic analysis of phthalate degradation pathway in Gordonia sp. QH-11.</title>
        <authorList>
            <person name="Jin D."/>
            <person name="Kong X."/>
            <person name="Bai Z."/>
        </authorList>
    </citation>
    <scope>NUCLEOTIDE SEQUENCE [LARGE SCALE GENOMIC DNA]</scope>
    <source>
        <strain evidence="3">QH-11</strain>
    </source>
</reference>
<dbReference type="InterPro" id="IPR038670">
    <property type="entry name" value="HslJ-like_sf"/>
</dbReference>
<dbReference type="OrthoDB" id="507754at2"/>
<dbReference type="InterPro" id="IPR053147">
    <property type="entry name" value="Hsp_HslJ-like"/>
</dbReference>
<dbReference type="Proteomes" id="UP000063789">
    <property type="component" value="Chromosome"/>
</dbReference>
<feature type="domain" description="DUF306" evidence="1">
    <location>
        <begin position="52"/>
        <end position="156"/>
    </location>
</feature>
<proteinExistence type="predicted"/>
<dbReference type="InterPro" id="IPR005184">
    <property type="entry name" value="DUF306_Meta_HslJ"/>
</dbReference>
<keyword evidence="2" id="KW-0346">Stress response</keyword>
<dbReference type="AlphaFoldDB" id="A0A0N9N7A0"/>
<dbReference type="STRING" id="1136941.ACH46_11390"/>
<dbReference type="Gene3D" id="2.40.128.270">
    <property type="match status" value="2"/>
</dbReference>
<accession>A0A0N9N7A0</accession>
<evidence type="ECO:0000313" key="3">
    <source>
        <dbReference type="Proteomes" id="UP000063789"/>
    </source>
</evidence>
<dbReference type="Pfam" id="PF03724">
    <property type="entry name" value="META"/>
    <property type="match status" value="2"/>
</dbReference>
<feature type="domain" description="DUF306" evidence="1">
    <location>
        <begin position="162"/>
        <end position="267"/>
    </location>
</feature>
<dbReference type="PANTHER" id="PTHR35535">
    <property type="entry name" value="HEAT SHOCK PROTEIN HSLJ"/>
    <property type="match status" value="1"/>
</dbReference>
<organism evidence="2 3">
    <name type="scientific">Gordonia phthalatica</name>
    <dbReference type="NCBI Taxonomy" id="1136941"/>
    <lineage>
        <taxon>Bacteria</taxon>
        <taxon>Bacillati</taxon>
        <taxon>Actinomycetota</taxon>
        <taxon>Actinomycetes</taxon>
        <taxon>Mycobacteriales</taxon>
        <taxon>Gordoniaceae</taxon>
        <taxon>Gordonia</taxon>
    </lineage>
</organism>
<name>A0A0N9N7A0_9ACTN</name>
<gene>
    <name evidence="2" type="ORF">ACH46_11390</name>
</gene>